<reference evidence="1 2" key="3">
    <citation type="journal article" date="2013" name="Rice">
        <title>Improvement of the Oryza sativa Nipponbare reference genome using next generation sequence and optical map data.</title>
        <authorList>
            <person name="Kawahara Y."/>
            <person name="de la Bastide M."/>
            <person name="Hamilton J.P."/>
            <person name="Kanamori H."/>
            <person name="McCombie W.R."/>
            <person name="Ouyang S."/>
            <person name="Schwartz D.C."/>
            <person name="Tanaka T."/>
            <person name="Wu J."/>
            <person name="Zhou S."/>
            <person name="Childs K.L."/>
            <person name="Davidson R.M."/>
            <person name="Lin H."/>
            <person name="Quesada-Ocampo L."/>
            <person name="Vaillancourt B."/>
            <person name="Sakai H."/>
            <person name="Lee S.S."/>
            <person name="Kim J."/>
            <person name="Numa H."/>
            <person name="Itoh T."/>
            <person name="Buell C.R."/>
            <person name="Matsumoto T."/>
        </authorList>
    </citation>
    <scope>NUCLEOTIDE SEQUENCE [LARGE SCALE GENOMIC DNA]</scope>
    <source>
        <strain evidence="2">cv. Nipponbare</strain>
    </source>
</reference>
<proteinExistence type="predicted"/>
<keyword evidence="2" id="KW-1185">Reference proteome</keyword>
<evidence type="ECO:0000313" key="1">
    <source>
        <dbReference type="EMBL" id="BAS95282.1"/>
    </source>
</evidence>
<dbReference type="AlphaFoldDB" id="A0A0P0WQ47"/>
<organism evidence="1 2">
    <name type="scientific">Oryza sativa subsp. japonica</name>
    <name type="common">Rice</name>
    <dbReference type="NCBI Taxonomy" id="39947"/>
    <lineage>
        <taxon>Eukaryota</taxon>
        <taxon>Viridiplantae</taxon>
        <taxon>Streptophyta</taxon>
        <taxon>Embryophyta</taxon>
        <taxon>Tracheophyta</taxon>
        <taxon>Spermatophyta</taxon>
        <taxon>Magnoliopsida</taxon>
        <taxon>Liliopsida</taxon>
        <taxon>Poales</taxon>
        <taxon>Poaceae</taxon>
        <taxon>BOP clade</taxon>
        <taxon>Oryzoideae</taxon>
        <taxon>Oryzeae</taxon>
        <taxon>Oryzinae</taxon>
        <taxon>Oryza</taxon>
        <taxon>Oryza sativa</taxon>
    </lineage>
</organism>
<dbReference type="PaxDb" id="39947-A0A0P0WQ47"/>
<dbReference type="EMBL" id="AP014961">
    <property type="protein sequence ID" value="BAS95282.1"/>
    <property type="molecule type" value="Genomic_DNA"/>
</dbReference>
<dbReference type="Proteomes" id="UP000059680">
    <property type="component" value="Chromosome 5"/>
</dbReference>
<evidence type="ECO:0000313" key="2">
    <source>
        <dbReference type="Proteomes" id="UP000059680"/>
    </source>
</evidence>
<feature type="non-terminal residue" evidence="1">
    <location>
        <position position="1"/>
    </location>
</feature>
<protein>
    <submittedName>
        <fullName evidence="1">Os05g0557700 protein</fullName>
    </submittedName>
</protein>
<reference evidence="2" key="1">
    <citation type="journal article" date="2005" name="Nature">
        <title>The map-based sequence of the rice genome.</title>
        <authorList>
            <consortium name="International rice genome sequencing project (IRGSP)"/>
            <person name="Matsumoto T."/>
            <person name="Wu J."/>
            <person name="Kanamori H."/>
            <person name="Katayose Y."/>
            <person name="Fujisawa M."/>
            <person name="Namiki N."/>
            <person name="Mizuno H."/>
            <person name="Yamamoto K."/>
            <person name="Antonio B.A."/>
            <person name="Baba T."/>
            <person name="Sakata K."/>
            <person name="Nagamura Y."/>
            <person name="Aoki H."/>
            <person name="Arikawa K."/>
            <person name="Arita K."/>
            <person name="Bito T."/>
            <person name="Chiden Y."/>
            <person name="Fujitsuka N."/>
            <person name="Fukunaka R."/>
            <person name="Hamada M."/>
            <person name="Harada C."/>
            <person name="Hayashi A."/>
            <person name="Hijishita S."/>
            <person name="Honda M."/>
            <person name="Hosokawa S."/>
            <person name="Ichikawa Y."/>
            <person name="Idonuma A."/>
            <person name="Iijima M."/>
            <person name="Ikeda M."/>
            <person name="Ikeno M."/>
            <person name="Ito K."/>
            <person name="Ito S."/>
            <person name="Ito T."/>
            <person name="Ito Y."/>
            <person name="Ito Y."/>
            <person name="Iwabuchi A."/>
            <person name="Kamiya K."/>
            <person name="Karasawa W."/>
            <person name="Kurita K."/>
            <person name="Katagiri S."/>
            <person name="Kikuta A."/>
            <person name="Kobayashi H."/>
            <person name="Kobayashi N."/>
            <person name="Machita K."/>
            <person name="Maehara T."/>
            <person name="Masukawa M."/>
            <person name="Mizubayashi T."/>
            <person name="Mukai Y."/>
            <person name="Nagasaki H."/>
            <person name="Nagata Y."/>
            <person name="Naito S."/>
            <person name="Nakashima M."/>
            <person name="Nakama Y."/>
            <person name="Nakamichi Y."/>
            <person name="Nakamura M."/>
            <person name="Meguro A."/>
            <person name="Negishi M."/>
            <person name="Ohta I."/>
            <person name="Ohta T."/>
            <person name="Okamoto M."/>
            <person name="Ono N."/>
            <person name="Saji S."/>
            <person name="Sakaguchi M."/>
            <person name="Sakai K."/>
            <person name="Shibata M."/>
            <person name="Shimokawa T."/>
            <person name="Song J."/>
            <person name="Takazaki Y."/>
            <person name="Terasawa K."/>
            <person name="Tsugane M."/>
            <person name="Tsuji K."/>
            <person name="Ueda S."/>
            <person name="Waki K."/>
            <person name="Yamagata H."/>
            <person name="Yamamoto M."/>
            <person name="Yamamoto S."/>
            <person name="Yamane H."/>
            <person name="Yoshiki S."/>
            <person name="Yoshihara R."/>
            <person name="Yukawa K."/>
            <person name="Zhong H."/>
            <person name="Yano M."/>
            <person name="Yuan Q."/>
            <person name="Ouyang S."/>
            <person name="Liu J."/>
            <person name="Jones K.M."/>
            <person name="Gansberger K."/>
            <person name="Moffat K."/>
            <person name="Hill J."/>
            <person name="Bera J."/>
            <person name="Fadrosh D."/>
            <person name="Jin S."/>
            <person name="Johri S."/>
            <person name="Kim M."/>
            <person name="Overton L."/>
            <person name="Reardon M."/>
            <person name="Tsitrin T."/>
            <person name="Vuong H."/>
            <person name="Weaver B."/>
            <person name="Ciecko A."/>
            <person name="Tallon L."/>
            <person name="Jackson J."/>
            <person name="Pai G."/>
            <person name="Aken S.V."/>
            <person name="Utterback T."/>
            <person name="Reidmuller S."/>
            <person name="Feldblyum T."/>
            <person name="Hsiao J."/>
            <person name="Zismann V."/>
            <person name="Iobst S."/>
            <person name="de Vazeille A.R."/>
            <person name="Buell C.R."/>
            <person name="Ying K."/>
            <person name="Li Y."/>
            <person name="Lu T."/>
            <person name="Huang Y."/>
            <person name="Zhao Q."/>
            <person name="Feng Q."/>
            <person name="Zhang L."/>
            <person name="Zhu J."/>
            <person name="Weng Q."/>
            <person name="Mu J."/>
            <person name="Lu Y."/>
            <person name="Fan D."/>
            <person name="Liu Y."/>
            <person name="Guan J."/>
            <person name="Zhang Y."/>
            <person name="Yu S."/>
            <person name="Liu X."/>
            <person name="Zhang Y."/>
            <person name="Hong G."/>
            <person name="Han B."/>
            <person name="Choisne N."/>
            <person name="Demange N."/>
            <person name="Orjeda G."/>
            <person name="Samain S."/>
            <person name="Cattolico L."/>
            <person name="Pelletier E."/>
            <person name="Couloux A."/>
            <person name="Segurens B."/>
            <person name="Wincker P."/>
            <person name="D'Hont A."/>
            <person name="Scarpelli C."/>
            <person name="Weissenbach J."/>
            <person name="Salanoubat M."/>
            <person name="Quetier F."/>
            <person name="Yu Y."/>
            <person name="Kim H.R."/>
            <person name="Rambo T."/>
            <person name="Currie J."/>
            <person name="Collura K."/>
            <person name="Luo M."/>
            <person name="Yang T."/>
            <person name="Ammiraju J.S.S."/>
            <person name="Engler F."/>
            <person name="Soderlund C."/>
            <person name="Wing R.A."/>
            <person name="Palmer L.E."/>
            <person name="de la Bastide M."/>
            <person name="Spiegel L."/>
            <person name="Nascimento L."/>
            <person name="Zutavern T."/>
            <person name="O'Shaughnessy A."/>
            <person name="Dike S."/>
            <person name="Dedhia N."/>
            <person name="Preston R."/>
            <person name="Balija V."/>
            <person name="McCombie W.R."/>
            <person name="Chow T."/>
            <person name="Chen H."/>
            <person name="Chung M."/>
            <person name="Chen C."/>
            <person name="Shaw J."/>
            <person name="Wu H."/>
            <person name="Hsiao K."/>
            <person name="Chao Y."/>
            <person name="Chu M."/>
            <person name="Cheng C."/>
            <person name="Hour A."/>
            <person name="Lee P."/>
            <person name="Lin S."/>
            <person name="Lin Y."/>
            <person name="Liou J."/>
            <person name="Liu S."/>
            <person name="Hsing Y."/>
            <person name="Raghuvanshi S."/>
            <person name="Mohanty A."/>
            <person name="Bharti A.K."/>
            <person name="Gaur A."/>
            <person name="Gupta V."/>
            <person name="Kumar D."/>
            <person name="Ravi V."/>
            <person name="Vij S."/>
            <person name="Kapur A."/>
            <person name="Khurana P."/>
            <person name="Khurana P."/>
            <person name="Khurana J.P."/>
            <person name="Tyagi A.K."/>
            <person name="Gaikwad K."/>
            <person name="Singh A."/>
            <person name="Dalal V."/>
            <person name="Srivastava S."/>
            <person name="Dixit A."/>
            <person name="Pal A.K."/>
            <person name="Ghazi I.A."/>
            <person name="Yadav M."/>
            <person name="Pandit A."/>
            <person name="Bhargava A."/>
            <person name="Sureshbabu K."/>
            <person name="Batra K."/>
            <person name="Sharma T.R."/>
            <person name="Mohapatra T."/>
            <person name="Singh N.K."/>
            <person name="Messing J."/>
            <person name="Nelson A.B."/>
            <person name="Fuks G."/>
            <person name="Kavchok S."/>
            <person name="Keizer G."/>
            <person name="Linton E."/>
            <person name="Llaca V."/>
            <person name="Song R."/>
            <person name="Tanyolac B."/>
            <person name="Young S."/>
            <person name="Ho-Il K."/>
            <person name="Hahn J.H."/>
            <person name="Sangsakoo G."/>
            <person name="Vanavichit A."/>
            <person name="de Mattos Luiz.A.T."/>
            <person name="Zimmer P.D."/>
            <person name="Malone G."/>
            <person name="Dellagostin O."/>
            <person name="de Oliveira A.C."/>
            <person name="Bevan M."/>
            <person name="Bancroft I."/>
            <person name="Minx P."/>
            <person name="Cordum H."/>
            <person name="Wilson R."/>
            <person name="Cheng Z."/>
            <person name="Jin W."/>
            <person name="Jiang J."/>
            <person name="Leong S.A."/>
            <person name="Iwama H."/>
            <person name="Gojobori T."/>
            <person name="Itoh T."/>
            <person name="Niimura Y."/>
            <person name="Fujii Y."/>
            <person name="Habara T."/>
            <person name="Sakai H."/>
            <person name="Sato Y."/>
            <person name="Wilson G."/>
            <person name="Kumar K."/>
            <person name="McCouch S."/>
            <person name="Juretic N."/>
            <person name="Hoen D."/>
            <person name="Wright S."/>
            <person name="Bruskiewich R."/>
            <person name="Bureau T."/>
            <person name="Miyao A."/>
            <person name="Hirochika H."/>
            <person name="Nishikawa T."/>
            <person name="Kadowaki K."/>
            <person name="Sugiura M."/>
            <person name="Burr B."/>
            <person name="Sasaki T."/>
        </authorList>
    </citation>
    <scope>NUCLEOTIDE SEQUENCE [LARGE SCALE GENOMIC DNA]</scope>
    <source>
        <strain evidence="2">cv. Nipponbare</strain>
    </source>
</reference>
<sequence length="77" mass="8460">SSKAKKIIQPVFTSPGINTCDKLFLVLGQISFGNCTFLSIDYPEHIPLIERTLQLGKSPLAKYLSIVCLFGQISFGI</sequence>
<name>A0A0P0WQ47_ORYSJ</name>
<accession>A0A0P0WQ47</accession>
<reference evidence="1 2" key="2">
    <citation type="journal article" date="2013" name="Plant Cell Physiol.">
        <title>Rice Annotation Project Database (RAP-DB): an integrative and interactive database for rice genomics.</title>
        <authorList>
            <person name="Sakai H."/>
            <person name="Lee S.S."/>
            <person name="Tanaka T."/>
            <person name="Numa H."/>
            <person name="Kim J."/>
            <person name="Kawahara Y."/>
            <person name="Wakimoto H."/>
            <person name="Yang C.C."/>
            <person name="Iwamoto M."/>
            <person name="Abe T."/>
            <person name="Yamada Y."/>
            <person name="Muto A."/>
            <person name="Inokuchi H."/>
            <person name="Ikemura T."/>
            <person name="Matsumoto T."/>
            <person name="Sasaki T."/>
            <person name="Itoh T."/>
        </authorList>
    </citation>
    <scope>NUCLEOTIDE SEQUENCE [LARGE SCALE GENOMIC DNA]</scope>
    <source>
        <strain evidence="2">cv. Nipponbare</strain>
    </source>
</reference>
<dbReference type="InParanoid" id="A0A0P0WQ47"/>
<gene>
    <name evidence="1" type="ordered locus">Os05g0557700</name>
    <name evidence="1" type="ORF">OSNPB_050557700</name>
</gene>